<evidence type="ECO:0000259" key="10">
    <source>
        <dbReference type="PROSITE" id="PS50929"/>
    </source>
</evidence>
<proteinExistence type="predicted"/>
<dbReference type="FunFam" id="3.40.50.300:FF:000186">
    <property type="entry name" value="ATP-binding cassette sub-family B member 7, mitochondrial"/>
    <property type="match status" value="1"/>
</dbReference>
<dbReference type="PROSITE" id="PS50929">
    <property type="entry name" value="ABC_TM1F"/>
    <property type="match status" value="1"/>
</dbReference>
<keyword evidence="3 8" id="KW-0812">Transmembrane</keyword>
<dbReference type="Gene3D" id="1.20.1560.10">
    <property type="entry name" value="ABC transporter type 1, transmembrane domain"/>
    <property type="match status" value="1"/>
</dbReference>
<dbReference type="InterPro" id="IPR003593">
    <property type="entry name" value="AAA+_ATPase"/>
</dbReference>
<organism evidence="11 12">
    <name type="scientific">Rhizorhabdus wittichii (strain DSM 6014 / CCUG 31198 / JCM 15750 / NBRC 105917 / EY 4224 / RW1)</name>
    <name type="common">Sphingomonas wittichii</name>
    <dbReference type="NCBI Taxonomy" id="392499"/>
    <lineage>
        <taxon>Bacteria</taxon>
        <taxon>Pseudomonadati</taxon>
        <taxon>Pseudomonadota</taxon>
        <taxon>Alphaproteobacteria</taxon>
        <taxon>Sphingomonadales</taxon>
        <taxon>Sphingomonadaceae</taxon>
        <taxon>Rhizorhabdus</taxon>
    </lineage>
</organism>
<dbReference type="InterPro" id="IPR003439">
    <property type="entry name" value="ABC_transporter-like_ATP-bd"/>
</dbReference>
<dbReference type="PANTHER" id="PTHR24221">
    <property type="entry name" value="ATP-BINDING CASSETTE SUB-FAMILY B"/>
    <property type="match status" value="1"/>
</dbReference>
<evidence type="ECO:0000256" key="7">
    <source>
        <dbReference type="ARBA" id="ARBA00023136"/>
    </source>
</evidence>
<dbReference type="InterPro" id="IPR017871">
    <property type="entry name" value="ABC_transporter-like_CS"/>
</dbReference>
<keyword evidence="12" id="KW-1185">Reference proteome</keyword>
<dbReference type="SUPFAM" id="SSF52540">
    <property type="entry name" value="P-loop containing nucleoside triphosphate hydrolases"/>
    <property type="match status" value="1"/>
</dbReference>
<comment type="subcellular location">
    <subcellularLocation>
        <location evidence="1">Cell membrane</location>
        <topology evidence="1">Multi-pass membrane protein</topology>
    </subcellularLocation>
</comment>
<feature type="domain" description="ABC transmembrane type-1" evidence="10">
    <location>
        <begin position="40"/>
        <end position="325"/>
    </location>
</feature>
<feature type="transmembrane region" description="Helical" evidence="8">
    <location>
        <begin position="75"/>
        <end position="95"/>
    </location>
</feature>
<evidence type="ECO:0000256" key="5">
    <source>
        <dbReference type="ARBA" id="ARBA00022840"/>
    </source>
</evidence>
<feature type="transmembrane region" description="Helical" evidence="8">
    <location>
        <begin position="182"/>
        <end position="201"/>
    </location>
</feature>
<keyword evidence="5" id="KW-0067">ATP-binding</keyword>
<dbReference type="KEGG" id="swi:Swit_1912"/>
<evidence type="ECO:0000256" key="4">
    <source>
        <dbReference type="ARBA" id="ARBA00022741"/>
    </source>
</evidence>
<accession>A0A9J9HB89</accession>
<evidence type="ECO:0000259" key="9">
    <source>
        <dbReference type="PROSITE" id="PS50893"/>
    </source>
</evidence>
<gene>
    <name evidence="11" type="ordered locus">Swit_1912</name>
</gene>
<evidence type="ECO:0000256" key="1">
    <source>
        <dbReference type="ARBA" id="ARBA00004651"/>
    </source>
</evidence>
<reference evidence="11 12" key="1">
    <citation type="journal article" date="2010" name="J. Bacteriol.">
        <title>Genome sequence of the dioxin-mineralizing bacterium Sphingomonas wittichii RW1.</title>
        <authorList>
            <person name="Miller T.R."/>
            <person name="Delcher A.L."/>
            <person name="Salzberg S.L."/>
            <person name="Saunders E."/>
            <person name="Detter J.C."/>
            <person name="Halden R.U."/>
        </authorList>
    </citation>
    <scope>NUCLEOTIDE SEQUENCE [LARGE SCALE GENOMIC DNA]</scope>
    <source>
        <strain evidence="12">DSM 6014 / CCUG 31198 / JCM 15750 / NBRC 105917 / EY 4224 / RW1</strain>
    </source>
</reference>
<feature type="transmembrane region" description="Helical" evidence="8">
    <location>
        <begin position="264"/>
        <end position="287"/>
    </location>
</feature>
<keyword evidence="4" id="KW-0547">Nucleotide-binding</keyword>
<dbReference type="EMBL" id="CP000699">
    <property type="protein sequence ID" value="ABQ68272.1"/>
    <property type="molecule type" value="Genomic_DNA"/>
</dbReference>
<dbReference type="GO" id="GO:0006879">
    <property type="term" value="P:intracellular iron ion homeostasis"/>
    <property type="evidence" value="ECO:0007669"/>
    <property type="project" value="TreeGrafter"/>
</dbReference>
<keyword evidence="7 8" id="KW-0472">Membrane</keyword>
<evidence type="ECO:0000256" key="2">
    <source>
        <dbReference type="ARBA" id="ARBA00022448"/>
    </source>
</evidence>
<dbReference type="GO" id="GO:0005524">
    <property type="term" value="F:ATP binding"/>
    <property type="evidence" value="ECO:0007669"/>
    <property type="project" value="UniProtKB-KW"/>
</dbReference>
<name>A0A9J9HB89_RHIWR</name>
<dbReference type="PANTHER" id="PTHR24221:SF402">
    <property type="entry name" value="IRON-SULFUR CLUSTERS TRANSPORTER ABCB7, MITOCHONDRIAL"/>
    <property type="match status" value="1"/>
</dbReference>
<dbReference type="InterPro" id="IPR011527">
    <property type="entry name" value="ABC1_TM_dom"/>
</dbReference>
<evidence type="ECO:0000256" key="3">
    <source>
        <dbReference type="ARBA" id="ARBA00022692"/>
    </source>
</evidence>
<evidence type="ECO:0000313" key="12">
    <source>
        <dbReference type="Proteomes" id="UP000001989"/>
    </source>
</evidence>
<feature type="transmembrane region" description="Helical" evidence="8">
    <location>
        <begin position="39"/>
        <end position="60"/>
    </location>
</feature>
<dbReference type="InterPro" id="IPR036640">
    <property type="entry name" value="ABC1_TM_sf"/>
</dbReference>
<feature type="domain" description="ABC transporter" evidence="9">
    <location>
        <begin position="359"/>
        <end position="593"/>
    </location>
</feature>
<dbReference type="InterPro" id="IPR027417">
    <property type="entry name" value="P-loop_NTPase"/>
</dbReference>
<dbReference type="Gene3D" id="3.40.50.300">
    <property type="entry name" value="P-loop containing nucleotide triphosphate hydrolases"/>
    <property type="match status" value="1"/>
</dbReference>
<sequence>MPPDHASPSAARPEQGWATLRRFLPYLWPKDAPSLRARVVIALVLVLAAKAAVLLMPFAYKAAVDRMAPGFEPGVMIAVALVTAYAGARFGGVLFDNMRNAIFELVGQDAARRLSIEVFAQLHRLSLRYHLERRTGALTKIVERGTKSIDTMLYFLLFNIGPTIFELTAVCAIFFVKFGTGLVVATMIAIAGYILFTRRVTEWRSRMRREMVEHDTRASARAVDSLLNYETVKYFSAEARETDNYGRAVAAYARAATKNESSLALLNIGQSLITNLMMAGAMGYSVYGWSKGWFSPGDVVFVNTMLSQLFRPLDMLGMVYREIRQGLIDMEAMFRLIDTPAEVVDAPDARPIAVTGGLVRFEDVHFGYDPERQILKGVDFEIRPGGTLAVVGHSGAGKSTLARILYRFYEIAGGRVTIDGQDIGHVTQASLRRAIGIVPQDTVLFNDTIGYNIGYGREGATQAEIEAAAKGAAIHDFILSLPQGYDTKVGERGLKLSGGEKQRVAIARTLLKNPPILILDEATSALDSRTEADIQATLRGVEQGRTTIVIAHRLSTIVHADEILVLEAGRVVERGTHAALMARDGLYADMWMRQASEAEEKEAA</sequence>
<dbReference type="GO" id="GO:0140359">
    <property type="term" value="F:ABC-type transporter activity"/>
    <property type="evidence" value="ECO:0007669"/>
    <property type="project" value="InterPro"/>
</dbReference>
<dbReference type="CDD" id="cd18582">
    <property type="entry name" value="ABC_6TM_ATM1_ABCB7"/>
    <property type="match status" value="1"/>
</dbReference>
<evidence type="ECO:0000256" key="6">
    <source>
        <dbReference type="ARBA" id="ARBA00022989"/>
    </source>
</evidence>
<dbReference type="SUPFAM" id="SSF90123">
    <property type="entry name" value="ABC transporter transmembrane region"/>
    <property type="match status" value="1"/>
</dbReference>
<dbReference type="Pfam" id="PF00005">
    <property type="entry name" value="ABC_tran"/>
    <property type="match status" value="1"/>
</dbReference>
<dbReference type="PROSITE" id="PS00211">
    <property type="entry name" value="ABC_TRANSPORTER_1"/>
    <property type="match status" value="1"/>
</dbReference>
<dbReference type="CDD" id="cd03253">
    <property type="entry name" value="ABCC_ATM1_transporter"/>
    <property type="match status" value="1"/>
</dbReference>
<keyword evidence="2" id="KW-0813">Transport</keyword>
<dbReference type="GO" id="GO:0016887">
    <property type="term" value="F:ATP hydrolysis activity"/>
    <property type="evidence" value="ECO:0007669"/>
    <property type="project" value="InterPro"/>
</dbReference>
<dbReference type="InterPro" id="IPR039421">
    <property type="entry name" value="Type_1_exporter"/>
</dbReference>
<dbReference type="Pfam" id="PF00664">
    <property type="entry name" value="ABC_membrane"/>
    <property type="match status" value="1"/>
</dbReference>
<dbReference type="PROSITE" id="PS50893">
    <property type="entry name" value="ABC_TRANSPORTER_2"/>
    <property type="match status" value="1"/>
</dbReference>
<evidence type="ECO:0000313" key="11">
    <source>
        <dbReference type="EMBL" id="ABQ68272.1"/>
    </source>
</evidence>
<dbReference type="OrthoDB" id="9808328at2"/>
<dbReference type="Proteomes" id="UP000001989">
    <property type="component" value="Chromosome"/>
</dbReference>
<feature type="transmembrane region" description="Helical" evidence="8">
    <location>
        <begin position="153"/>
        <end position="176"/>
    </location>
</feature>
<protein>
    <submittedName>
        <fullName evidence="11">ABC transporter related</fullName>
    </submittedName>
</protein>
<keyword evidence="6 8" id="KW-1133">Transmembrane helix</keyword>
<dbReference type="GO" id="GO:0005886">
    <property type="term" value="C:plasma membrane"/>
    <property type="evidence" value="ECO:0007669"/>
    <property type="project" value="UniProtKB-SubCell"/>
</dbReference>
<dbReference type="AlphaFoldDB" id="A0A9J9HB89"/>
<evidence type="ECO:0000256" key="8">
    <source>
        <dbReference type="SAM" id="Phobius"/>
    </source>
</evidence>
<dbReference type="SMART" id="SM00382">
    <property type="entry name" value="AAA"/>
    <property type="match status" value="1"/>
</dbReference>